<keyword evidence="2" id="KW-0812">Transmembrane</keyword>
<evidence type="ECO:0000313" key="10">
    <source>
        <dbReference type="Proteomes" id="UP000283543"/>
    </source>
</evidence>
<feature type="transmembrane region" description="Helical" evidence="2">
    <location>
        <begin position="454"/>
        <end position="475"/>
    </location>
</feature>
<dbReference type="Proteomes" id="UP000266643">
    <property type="component" value="Unassembled WGS sequence"/>
</dbReference>
<dbReference type="EMBL" id="QUTB01005103">
    <property type="protein sequence ID" value="RHY57646.1"/>
    <property type="molecule type" value="Genomic_DNA"/>
</dbReference>
<dbReference type="InterPro" id="IPR036259">
    <property type="entry name" value="MFS_trans_sf"/>
</dbReference>
<feature type="transmembrane region" description="Helical" evidence="2">
    <location>
        <begin position="495"/>
        <end position="513"/>
    </location>
</feature>
<feature type="transmembrane region" description="Helical" evidence="2">
    <location>
        <begin position="52"/>
        <end position="71"/>
    </location>
</feature>
<protein>
    <recommendedName>
        <fullName evidence="11">Major facilitator superfamily (MFS) profile domain-containing protein</fullName>
    </recommendedName>
</protein>
<organism evidence="6 9">
    <name type="scientific">Aphanomyces astaci</name>
    <name type="common">Crayfish plague agent</name>
    <dbReference type="NCBI Taxonomy" id="112090"/>
    <lineage>
        <taxon>Eukaryota</taxon>
        <taxon>Sar</taxon>
        <taxon>Stramenopiles</taxon>
        <taxon>Oomycota</taxon>
        <taxon>Saprolegniomycetes</taxon>
        <taxon>Saprolegniales</taxon>
        <taxon>Verrucalvaceae</taxon>
        <taxon>Aphanomyces</taxon>
    </lineage>
</organism>
<dbReference type="Proteomes" id="UP000265427">
    <property type="component" value="Unassembled WGS sequence"/>
</dbReference>
<feature type="transmembrane region" description="Helical" evidence="2">
    <location>
        <begin position="178"/>
        <end position="198"/>
    </location>
</feature>
<comment type="caution">
    <text evidence="6">The sequence shown here is derived from an EMBL/GenBank/DDBJ whole genome shotgun (WGS) entry which is preliminary data.</text>
</comment>
<evidence type="ECO:0000313" key="5">
    <source>
        <dbReference type="EMBL" id="RHY57646.1"/>
    </source>
</evidence>
<sequence>MSTCSARLTRHWQCTPVPKSPGQIAAEQHLLCLPWFHGHYIVLSTRIRFNRWILFGAAFVSQFCVGSLYAWSIYNIPMDTYIFGNPNEEKAVYTFYMACVSLGSAATIVGPWLERNGPKCGLLLGTSCFLVGYMVATISLYFKSIAGVYVGYGVIAGFGIGVNYITPASALIKWFPDMRGTAAGFAVGGFGASSLLWSKVYLPAIDAMGLPTSFLCLGGIMSCIMFACALVMRTPPPGYSVGGLNMHGMTAADPPASPHVNPDDAPPSSPHTAIFELEADAHRPHGDLLDEDEDAHQVWLKQIKATSLLDSLFSVDFACIHITLLGNIVLGLVVLSRMSSMATTIFHQSKDQAATLVSINGLFTCSGQILVPMLSDVLVRRWHLRPPFARKCIFVGTLVAQLGIVATLPYTLRTENFTAFRVQVWVLLVCYGGAFGTVAAFLTDMFGAHNIGGLHGCVLTAWSLAGLVGGLGFTLHFNHLVNDLHLPLVDAYVENLYWVAGVIVVGLLAVLAVRTSAKDRFAPGYQYSICGTPIVRVGHKNLPPR</sequence>
<dbReference type="PANTHER" id="PTHR11360">
    <property type="entry name" value="MONOCARBOXYLATE TRANSPORTER"/>
    <property type="match status" value="1"/>
</dbReference>
<keyword evidence="2" id="KW-1133">Transmembrane helix</keyword>
<reference evidence="7 8" key="1">
    <citation type="submission" date="2018-08" db="EMBL/GenBank/DDBJ databases">
        <title>Aphanomyces genome sequencing and annotation.</title>
        <authorList>
            <person name="Minardi D."/>
            <person name="Oidtmann B."/>
            <person name="Van Der Giezen M."/>
            <person name="Studholme D.J."/>
        </authorList>
    </citation>
    <scope>NUCLEOTIDE SEQUENCE [LARGE SCALE GENOMIC DNA]</scope>
    <source>
        <strain evidence="6 9">D2</strain>
        <strain evidence="3 7">Kv</strain>
        <strain evidence="5 10">Si</strain>
        <strain evidence="4 8">Yx</strain>
    </source>
</reference>
<feature type="transmembrane region" description="Helical" evidence="2">
    <location>
        <begin position="424"/>
        <end position="442"/>
    </location>
</feature>
<dbReference type="VEuPathDB" id="FungiDB:H257_10952"/>
<dbReference type="AlphaFoldDB" id="A0A397DG43"/>
<dbReference type="InterPro" id="IPR011701">
    <property type="entry name" value="MFS"/>
</dbReference>
<feature type="transmembrane region" description="Helical" evidence="2">
    <location>
        <begin position="392"/>
        <end position="412"/>
    </location>
</feature>
<dbReference type="GO" id="GO:0022857">
    <property type="term" value="F:transmembrane transporter activity"/>
    <property type="evidence" value="ECO:0007669"/>
    <property type="project" value="InterPro"/>
</dbReference>
<evidence type="ECO:0000313" key="8">
    <source>
        <dbReference type="Proteomes" id="UP000266239"/>
    </source>
</evidence>
<feature type="transmembrane region" description="Helical" evidence="2">
    <location>
        <begin position="120"/>
        <end position="142"/>
    </location>
</feature>
<evidence type="ECO:0000313" key="7">
    <source>
        <dbReference type="Proteomes" id="UP000265427"/>
    </source>
</evidence>
<feature type="transmembrane region" description="Helical" evidence="2">
    <location>
        <begin position="148"/>
        <end position="166"/>
    </location>
</feature>
<evidence type="ECO:0008006" key="11">
    <source>
        <dbReference type="Google" id="ProtNLM"/>
    </source>
</evidence>
<feature type="transmembrane region" description="Helical" evidence="2">
    <location>
        <begin position="210"/>
        <end position="232"/>
    </location>
</feature>
<feature type="region of interest" description="Disordered" evidence="1">
    <location>
        <begin position="252"/>
        <end position="271"/>
    </location>
</feature>
<dbReference type="Gene3D" id="1.20.1250.20">
    <property type="entry name" value="MFS general substrate transporter like domains"/>
    <property type="match status" value="2"/>
</dbReference>
<dbReference type="Proteomes" id="UP000266239">
    <property type="component" value="Unassembled WGS sequence"/>
</dbReference>
<evidence type="ECO:0000313" key="9">
    <source>
        <dbReference type="Proteomes" id="UP000266643"/>
    </source>
</evidence>
<keyword evidence="2" id="KW-0472">Membrane</keyword>
<proteinExistence type="predicted"/>
<dbReference type="SUPFAM" id="SSF103473">
    <property type="entry name" value="MFS general substrate transporter"/>
    <property type="match status" value="1"/>
</dbReference>
<dbReference type="PANTHER" id="PTHR11360:SF317">
    <property type="entry name" value="MAJOR FACILITATOR SUPERFAMILY (MFS) PROFILE DOMAIN-CONTAINING PROTEIN-RELATED"/>
    <property type="match status" value="1"/>
</dbReference>
<evidence type="ECO:0000313" key="4">
    <source>
        <dbReference type="EMBL" id="RHY11969.1"/>
    </source>
</evidence>
<evidence type="ECO:0000313" key="6">
    <source>
        <dbReference type="EMBL" id="RHY61496.1"/>
    </source>
</evidence>
<evidence type="ECO:0000256" key="2">
    <source>
        <dbReference type="SAM" id="Phobius"/>
    </source>
</evidence>
<feature type="transmembrane region" description="Helical" evidence="2">
    <location>
        <begin position="311"/>
        <end position="333"/>
    </location>
</feature>
<dbReference type="EMBL" id="QUTA01006254">
    <property type="protein sequence ID" value="RHY11969.1"/>
    <property type="molecule type" value="Genomic_DNA"/>
</dbReference>
<feature type="transmembrane region" description="Helical" evidence="2">
    <location>
        <begin position="91"/>
        <end position="113"/>
    </location>
</feature>
<dbReference type="InterPro" id="IPR050327">
    <property type="entry name" value="Proton-linked_MCT"/>
</dbReference>
<dbReference type="EMBL" id="QUSZ01010096">
    <property type="protein sequence ID" value="RHX98416.1"/>
    <property type="molecule type" value="Genomic_DNA"/>
</dbReference>
<dbReference type="Pfam" id="PF07690">
    <property type="entry name" value="MFS_1"/>
    <property type="match status" value="1"/>
</dbReference>
<name>A0A397DG43_APHAT</name>
<evidence type="ECO:0000313" key="3">
    <source>
        <dbReference type="EMBL" id="RHX98416.1"/>
    </source>
</evidence>
<accession>A0A397DG43</accession>
<dbReference type="Proteomes" id="UP000283543">
    <property type="component" value="Unassembled WGS sequence"/>
</dbReference>
<gene>
    <name evidence="4" type="ORF">DYB25_003036</name>
    <name evidence="6" type="ORF">DYB30_002264</name>
    <name evidence="5" type="ORF">DYB34_001282</name>
    <name evidence="3" type="ORF">DYB36_014378</name>
</gene>
<dbReference type="EMBL" id="QUTD01005491">
    <property type="protein sequence ID" value="RHY61496.1"/>
    <property type="molecule type" value="Genomic_DNA"/>
</dbReference>
<evidence type="ECO:0000256" key="1">
    <source>
        <dbReference type="SAM" id="MobiDB-lite"/>
    </source>
</evidence>
<feature type="transmembrane region" description="Helical" evidence="2">
    <location>
        <begin position="353"/>
        <end position="371"/>
    </location>
</feature>